<dbReference type="PROSITE" id="PS51257">
    <property type="entry name" value="PROKAR_LIPOPROTEIN"/>
    <property type="match status" value="1"/>
</dbReference>
<name>A0A1A2U916_MYCSC</name>
<dbReference type="InterPro" id="IPR006127">
    <property type="entry name" value="ZnuA-like"/>
</dbReference>
<keyword evidence="2" id="KW-0813">Transport</keyword>
<keyword evidence="4" id="KW-0732">Signal</keyword>
<gene>
    <name evidence="5" type="ORF">A5679_03865</name>
</gene>
<evidence type="ECO:0000256" key="1">
    <source>
        <dbReference type="ARBA" id="ARBA00004196"/>
    </source>
</evidence>
<dbReference type="Gene3D" id="3.40.50.1980">
    <property type="entry name" value="Nitrogenase molybdenum iron protein domain"/>
    <property type="match status" value="2"/>
</dbReference>
<dbReference type="Proteomes" id="UP000092207">
    <property type="component" value="Unassembled WGS sequence"/>
</dbReference>
<dbReference type="Pfam" id="PF01297">
    <property type="entry name" value="ZnuA"/>
    <property type="match status" value="1"/>
</dbReference>
<accession>A0A1A2U916</accession>
<comment type="subcellular location">
    <subcellularLocation>
        <location evidence="1">Cell envelope</location>
    </subcellularLocation>
</comment>
<dbReference type="AlphaFoldDB" id="A0A1A2U916"/>
<evidence type="ECO:0000256" key="3">
    <source>
        <dbReference type="ARBA" id="ARBA00022723"/>
    </source>
</evidence>
<organism evidence="5 6">
    <name type="scientific">Mycobacterium scrofulaceum</name>
    <dbReference type="NCBI Taxonomy" id="1783"/>
    <lineage>
        <taxon>Bacteria</taxon>
        <taxon>Bacillati</taxon>
        <taxon>Actinomycetota</taxon>
        <taxon>Actinomycetes</taxon>
        <taxon>Mycobacteriales</taxon>
        <taxon>Mycobacteriaceae</taxon>
        <taxon>Mycobacterium</taxon>
    </lineage>
</organism>
<reference evidence="5 6" key="1">
    <citation type="submission" date="2016-06" db="EMBL/GenBank/DDBJ databases">
        <authorList>
            <person name="Kjaerup R.B."/>
            <person name="Dalgaard T.S."/>
            <person name="Juul-Madsen H.R."/>
        </authorList>
    </citation>
    <scope>NUCLEOTIDE SEQUENCE [LARGE SCALE GENOMIC DNA]</scope>
    <source>
        <strain evidence="5 6">E2838</strain>
    </source>
</reference>
<dbReference type="SUPFAM" id="SSF53807">
    <property type="entry name" value="Helical backbone' metal receptor"/>
    <property type="match status" value="1"/>
</dbReference>
<keyword evidence="3" id="KW-0479">Metal-binding</keyword>
<dbReference type="PANTHER" id="PTHR42953">
    <property type="entry name" value="HIGH-AFFINITY ZINC UPTAKE SYSTEM PROTEIN ZNUA-RELATED"/>
    <property type="match status" value="1"/>
</dbReference>
<evidence type="ECO:0000313" key="6">
    <source>
        <dbReference type="Proteomes" id="UP000092207"/>
    </source>
</evidence>
<sequence>MTTRKSRHVSIPVGVLLTLVALVLAGCGSRSSPRPAGSAGHVGVVAGENFWGDIAKQIGGSRVTVTSVITDPNADPHLYESDAGTAAAVNSAQLVIVNGLGYDDFMGKVLATSPNPARKVLTAAAVMQISGSDANPHIWYDIAKVPQVSSAIAAQLGALDPVDAPAFVANAKTFNDSLASLNAAITNIKIKYAGAPVGYTERVPGYLLDAAGLKLATPSSFAQAIEDGNEPSPADNAAMDSAVRSKAIKVLLYNAQVTSPATEAVKALAQRSGVPLVGVTETLPATGANFQAWQLRQVNELASALGK</sequence>
<dbReference type="GO" id="GO:0046872">
    <property type="term" value="F:metal ion binding"/>
    <property type="evidence" value="ECO:0007669"/>
    <property type="project" value="UniProtKB-KW"/>
</dbReference>
<evidence type="ECO:0008006" key="7">
    <source>
        <dbReference type="Google" id="ProtNLM"/>
    </source>
</evidence>
<comment type="caution">
    <text evidence="5">The sequence shown here is derived from an EMBL/GenBank/DDBJ whole genome shotgun (WGS) entry which is preliminary data.</text>
</comment>
<protein>
    <recommendedName>
        <fullName evidence="7">ABC transporter substrate-binding protein</fullName>
    </recommendedName>
</protein>
<dbReference type="InterPro" id="IPR050492">
    <property type="entry name" value="Bact_metal-bind_prot9"/>
</dbReference>
<evidence type="ECO:0000313" key="5">
    <source>
        <dbReference type="EMBL" id="OBH85159.1"/>
    </source>
</evidence>
<dbReference type="GO" id="GO:0030001">
    <property type="term" value="P:metal ion transport"/>
    <property type="evidence" value="ECO:0007669"/>
    <property type="project" value="InterPro"/>
</dbReference>
<dbReference type="EMBL" id="LZJY01000444">
    <property type="protein sequence ID" value="OBH85159.1"/>
    <property type="molecule type" value="Genomic_DNA"/>
</dbReference>
<evidence type="ECO:0000256" key="4">
    <source>
        <dbReference type="ARBA" id="ARBA00022729"/>
    </source>
</evidence>
<proteinExistence type="predicted"/>
<evidence type="ECO:0000256" key="2">
    <source>
        <dbReference type="ARBA" id="ARBA00022448"/>
    </source>
</evidence>
<dbReference type="PANTHER" id="PTHR42953:SF1">
    <property type="entry name" value="METAL-BINDING PROTEIN HI_0362-RELATED"/>
    <property type="match status" value="1"/>
</dbReference>
<dbReference type="GO" id="GO:0030313">
    <property type="term" value="C:cell envelope"/>
    <property type="evidence" value="ECO:0007669"/>
    <property type="project" value="UniProtKB-SubCell"/>
</dbReference>